<sequence>MEKNNLDEVDKIEDSLRIVDNENNLSRWKNFEDLKTAASVEVDDNSMELGGASCTQVTDAKDNSVTSCANEKSIEEPAAQVKTSNVKENTGKDIKSDVLIDVVVHAPPNKEKPLECVGPGTIPRRSLTAETKTAESVLNTITESPITEEICIQANNEISDDTSIKEVITPTRKTEVDESRFNHIFNKILRTGCLFICVILLLAVAVGIVLSKNSISKV</sequence>
<feature type="transmembrane region" description="Helical" evidence="1">
    <location>
        <begin position="188"/>
        <end position="210"/>
    </location>
</feature>
<evidence type="ECO:0000313" key="2">
    <source>
        <dbReference type="EMBL" id="AKI05476.1"/>
    </source>
</evidence>
<proteinExistence type="evidence at transcript level"/>
<reference evidence="2" key="1">
    <citation type="journal article" date="2015" name="BMC Genomics">
        <title>Identification and characterisation of putative seminal fluid proteins from male reproductive tissue EST libraries in tiger beetles.</title>
        <authorList>
            <person name="Rodriguez-Garcia M.J."/>
            <person name="Machado V."/>
            <person name="Galian J."/>
        </authorList>
    </citation>
    <scope>NUCLEOTIDE SEQUENCE</scope>
</reference>
<keyword evidence="1" id="KW-0472">Membrane</keyword>
<dbReference type="AlphaFoldDB" id="A0A0F7PZD4"/>
<protein>
    <submittedName>
        <fullName evidence="2">Putative seminal fluid protein AcpC02</fullName>
    </submittedName>
</protein>
<name>A0A0F7PZD4_CALLO</name>
<accession>A0A0F7PZD4</accession>
<organism evidence="2">
    <name type="scientific">Calomera littoralis</name>
    <name type="common">Tiger beetle</name>
    <name type="synonym">Cicindela littoralis</name>
    <dbReference type="NCBI Taxonomy" id="285225"/>
    <lineage>
        <taxon>Eukaryota</taxon>
        <taxon>Metazoa</taxon>
        <taxon>Ecdysozoa</taxon>
        <taxon>Arthropoda</taxon>
        <taxon>Hexapoda</taxon>
        <taxon>Insecta</taxon>
        <taxon>Pterygota</taxon>
        <taxon>Neoptera</taxon>
        <taxon>Endopterygota</taxon>
        <taxon>Coleoptera</taxon>
        <taxon>Adephaga</taxon>
        <taxon>Caraboidea</taxon>
        <taxon>Carabidae</taxon>
        <taxon>Cicindelinae</taxon>
        <taxon>Cicindelini</taxon>
        <taxon>Calomera</taxon>
    </lineage>
</organism>
<dbReference type="EMBL" id="KP164547">
    <property type="protein sequence ID" value="AKI05476.1"/>
    <property type="molecule type" value="mRNA"/>
</dbReference>
<keyword evidence="1" id="KW-0812">Transmembrane</keyword>
<evidence type="ECO:0000256" key="1">
    <source>
        <dbReference type="SAM" id="Phobius"/>
    </source>
</evidence>
<keyword evidence="1" id="KW-1133">Transmembrane helix</keyword>